<dbReference type="SFLD" id="SFLDG01129">
    <property type="entry name" value="C1.5:_HAD__Beta-PGM__Phosphata"/>
    <property type="match status" value="1"/>
</dbReference>
<dbReference type="InterPro" id="IPR036412">
    <property type="entry name" value="HAD-like_sf"/>
</dbReference>
<dbReference type="InterPro" id="IPR041492">
    <property type="entry name" value="HAD_2"/>
</dbReference>
<dbReference type="Pfam" id="PF13419">
    <property type="entry name" value="HAD_2"/>
    <property type="match status" value="1"/>
</dbReference>
<dbReference type="InterPro" id="IPR050155">
    <property type="entry name" value="HAD-like_hydrolase_sf"/>
</dbReference>
<comment type="pathway">
    <text evidence="3">Organic acid metabolism; glycolate biosynthesis; glycolate from 2-phosphoglycolate: step 1/1.</text>
</comment>
<comment type="similarity">
    <text evidence="4">Belongs to the HAD-like hydrolase superfamily. CbbY/CbbZ/Gph/YieH family.</text>
</comment>
<evidence type="ECO:0000256" key="2">
    <source>
        <dbReference type="ARBA" id="ARBA00001946"/>
    </source>
</evidence>
<gene>
    <name evidence="10" type="ORF">MPL1_09405</name>
</gene>
<dbReference type="SFLD" id="SFLDG01135">
    <property type="entry name" value="C1.5.6:_HAD__Beta-PGM__Phospha"/>
    <property type="match status" value="1"/>
</dbReference>
<evidence type="ECO:0000256" key="4">
    <source>
        <dbReference type="ARBA" id="ARBA00006171"/>
    </source>
</evidence>
<dbReference type="Proteomes" id="UP000012019">
    <property type="component" value="Unassembled WGS sequence"/>
</dbReference>
<dbReference type="STRING" id="1286106.MPL1_09405"/>
<dbReference type="GO" id="GO:0046872">
    <property type="term" value="F:metal ion binding"/>
    <property type="evidence" value="ECO:0007669"/>
    <property type="project" value="UniProtKB-KW"/>
</dbReference>
<accession>M7NZH5</accession>
<dbReference type="GO" id="GO:0006281">
    <property type="term" value="P:DNA repair"/>
    <property type="evidence" value="ECO:0007669"/>
    <property type="project" value="TreeGrafter"/>
</dbReference>
<dbReference type="GO" id="GO:0005829">
    <property type="term" value="C:cytosol"/>
    <property type="evidence" value="ECO:0007669"/>
    <property type="project" value="TreeGrafter"/>
</dbReference>
<evidence type="ECO:0000256" key="5">
    <source>
        <dbReference type="ARBA" id="ARBA00013078"/>
    </source>
</evidence>
<reference evidence="10 11" key="1">
    <citation type="journal article" date="2013" name="Genome Announc.">
        <title>Draft Genome Sequence of Methylophaga lonarensis MPLT, a Haloalkaliphilic (Non-Methane-Utilizing) Methylotroph.</title>
        <authorList>
            <person name="Shetty S.A."/>
            <person name="Marathe N.P."/>
            <person name="Munot H."/>
            <person name="Antony C.P."/>
            <person name="Dhotre D.P."/>
            <person name="Murrell J.C."/>
            <person name="Shouche Y.S."/>
        </authorList>
    </citation>
    <scope>NUCLEOTIDE SEQUENCE [LARGE SCALE GENOMIC DNA]</scope>
    <source>
        <strain evidence="10 11">MPL</strain>
    </source>
</reference>
<evidence type="ECO:0000256" key="1">
    <source>
        <dbReference type="ARBA" id="ARBA00000830"/>
    </source>
</evidence>
<keyword evidence="11" id="KW-1185">Reference proteome</keyword>
<dbReference type="InterPro" id="IPR037512">
    <property type="entry name" value="PGPase_prok"/>
</dbReference>
<dbReference type="InterPro" id="IPR023214">
    <property type="entry name" value="HAD_sf"/>
</dbReference>
<dbReference type="NCBIfam" id="TIGR01449">
    <property type="entry name" value="PGP_bact"/>
    <property type="match status" value="1"/>
</dbReference>
<name>M7NZH5_9GAMM</name>
<comment type="cofactor">
    <cofactor evidence="2">
        <name>Mg(2+)</name>
        <dbReference type="ChEBI" id="CHEBI:18420"/>
    </cofactor>
</comment>
<evidence type="ECO:0000256" key="7">
    <source>
        <dbReference type="ARBA" id="ARBA00022801"/>
    </source>
</evidence>
<dbReference type="Gene3D" id="3.40.50.1000">
    <property type="entry name" value="HAD superfamily/HAD-like"/>
    <property type="match status" value="1"/>
</dbReference>
<dbReference type="NCBIfam" id="TIGR01509">
    <property type="entry name" value="HAD-SF-IA-v3"/>
    <property type="match status" value="1"/>
</dbReference>
<dbReference type="eggNOG" id="COG0546">
    <property type="taxonomic scope" value="Bacteria"/>
</dbReference>
<evidence type="ECO:0000313" key="10">
    <source>
        <dbReference type="EMBL" id="EMR12626.1"/>
    </source>
</evidence>
<dbReference type="InterPro" id="IPR006439">
    <property type="entry name" value="HAD-SF_hydro_IA"/>
</dbReference>
<evidence type="ECO:0000313" key="11">
    <source>
        <dbReference type="Proteomes" id="UP000012019"/>
    </source>
</evidence>
<dbReference type="PATRIC" id="fig|1286106.3.peg.1889"/>
<dbReference type="PANTHER" id="PTHR43434">
    <property type="entry name" value="PHOSPHOGLYCOLATE PHOSPHATASE"/>
    <property type="match status" value="1"/>
</dbReference>
<evidence type="ECO:0000256" key="6">
    <source>
        <dbReference type="ARBA" id="ARBA00022723"/>
    </source>
</evidence>
<comment type="caution">
    <text evidence="10">The sequence shown here is derived from an EMBL/GenBank/DDBJ whole genome shotgun (WGS) entry which is preliminary data.</text>
</comment>
<dbReference type="RefSeq" id="WP_009726851.1">
    <property type="nucleotide sequence ID" value="NZ_APHR01000049.1"/>
</dbReference>
<keyword evidence="8" id="KW-0460">Magnesium</keyword>
<dbReference type="PANTHER" id="PTHR43434:SF23">
    <property type="entry name" value="PHOSPHOGLYCOLATE PHOSPHATASE"/>
    <property type="match status" value="1"/>
</dbReference>
<keyword evidence="6" id="KW-0479">Metal-binding</keyword>
<dbReference type="GO" id="GO:0005975">
    <property type="term" value="P:carbohydrate metabolic process"/>
    <property type="evidence" value="ECO:0007669"/>
    <property type="project" value="InterPro"/>
</dbReference>
<dbReference type="EC" id="3.1.3.18" evidence="5"/>
<organism evidence="10 11">
    <name type="scientific">Methylophaga lonarensis MPL</name>
    <dbReference type="NCBI Taxonomy" id="1286106"/>
    <lineage>
        <taxon>Bacteria</taxon>
        <taxon>Pseudomonadati</taxon>
        <taxon>Pseudomonadota</taxon>
        <taxon>Gammaproteobacteria</taxon>
        <taxon>Thiotrichales</taxon>
        <taxon>Piscirickettsiaceae</taxon>
        <taxon>Methylophaga</taxon>
    </lineage>
</organism>
<dbReference type="EMBL" id="APHR01000049">
    <property type="protein sequence ID" value="EMR12626.1"/>
    <property type="molecule type" value="Genomic_DNA"/>
</dbReference>
<dbReference type="FunFam" id="3.40.50.1000:FF:000022">
    <property type="entry name" value="Phosphoglycolate phosphatase"/>
    <property type="match status" value="1"/>
</dbReference>
<dbReference type="NCBIfam" id="TIGR01549">
    <property type="entry name" value="HAD-SF-IA-v1"/>
    <property type="match status" value="1"/>
</dbReference>
<proteinExistence type="inferred from homology"/>
<dbReference type="GO" id="GO:0008967">
    <property type="term" value="F:phosphoglycolate phosphatase activity"/>
    <property type="evidence" value="ECO:0007669"/>
    <property type="project" value="UniProtKB-EC"/>
</dbReference>
<dbReference type="SUPFAM" id="SSF56784">
    <property type="entry name" value="HAD-like"/>
    <property type="match status" value="1"/>
</dbReference>
<dbReference type="AlphaFoldDB" id="M7NZH5"/>
<keyword evidence="7" id="KW-0378">Hydrolase</keyword>
<dbReference type="InterPro" id="IPR023198">
    <property type="entry name" value="PGP-like_dom2"/>
</dbReference>
<dbReference type="PRINTS" id="PR00413">
    <property type="entry name" value="HADHALOGNASE"/>
</dbReference>
<sequence>MIISTFDVVLFDLDGTLIDTAPDLGYALNGLLQAHGHQPLDHARIRPYASHGSAGLIKLGFGVSTDHPDYPALQQQFLQIYADNIARETRLFLGMEQVLTSLQQRGIRWGIVTNKPAFLTDPLTQALGLTEQASCIVSGDTTQHSKPHPEPLLYAAELLNTAAANCLYIGDAERDIIAAQRAHMRSVVALYGYLGEHDKPESWQADCMINHPHEILQWI</sequence>
<dbReference type="SFLD" id="SFLDS00003">
    <property type="entry name" value="Haloacid_Dehalogenase"/>
    <property type="match status" value="1"/>
</dbReference>
<evidence type="ECO:0000256" key="3">
    <source>
        <dbReference type="ARBA" id="ARBA00004818"/>
    </source>
</evidence>
<evidence type="ECO:0000256" key="8">
    <source>
        <dbReference type="ARBA" id="ARBA00022842"/>
    </source>
</evidence>
<evidence type="ECO:0000256" key="9">
    <source>
        <dbReference type="ARBA" id="ARBA00023277"/>
    </source>
</evidence>
<keyword evidence="9" id="KW-0119">Carbohydrate metabolism</keyword>
<dbReference type="Gene3D" id="1.10.150.240">
    <property type="entry name" value="Putative phosphatase, domain 2"/>
    <property type="match status" value="1"/>
</dbReference>
<comment type="catalytic activity">
    <reaction evidence="1">
        <text>2-phosphoglycolate + H2O = glycolate + phosphate</text>
        <dbReference type="Rhea" id="RHEA:14369"/>
        <dbReference type="ChEBI" id="CHEBI:15377"/>
        <dbReference type="ChEBI" id="CHEBI:29805"/>
        <dbReference type="ChEBI" id="CHEBI:43474"/>
        <dbReference type="ChEBI" id="CHEBI:58033"/>
        <dbReference type="EC" id="3.1.3.18"/>
    </reaction>
</comment>
<protein>
    <recommendedName>
        <fullName evidence="5">phosphoglycolate phosphatase</fullName>
        <ecNumber evidence="5">3.1.3.18</ecNumber>
    </recommendedName>
</protein>